<dbReference type="CDD" id="cd00212">
    <property type="entry name" value="PTS_IIB_glc"/>
    <property type="match status" value="1"/>
</dbReference>
<dbReference type="GO" id="GO:0016301">
    <property type="term" value="F:kinase activity"/>
    <property type="evidence" value="ECO:0007669"/>
    <property type="project" value="UniProtKB-KW"/>
</dbReference>
<dbReference type="AlphaFoldDB" id="A0A6H1P6L4"/>
<evidence type="ECO:0000313" key="14">
    <source>
        <dbReference type="EMBL" id="QIZ09230.1"/>
    </source>
</evidence>
<protein>
    <submittedName>
        <fullName evidence="14">PTS transporter subunit EIIB</fullName>
    </submittedName>
</protein>
<dbReference type="GO" id="GO:0008982">
    <property type="term" value="F:protein-N(PI)-phosphohistidine-sugar phosphotransferase activity"/>
    <property type="evidence" value="ECO:0007669"/>
    <property type="project" value="InterPro"/>
</dbReference>
<evidence type="ECO:0000313" key="15">
    <source>
        <dbReference type="Proteomes" id="UP000501868"/>
    </source>
</evidence>
<evidence type="ECO:0000256" key="3">
    <source>
        <dbReference type="ARBA" id="ARBA00022475"/>
    </source>
</evidence>
<dbReference type="Pfam" id="PF00367">
    <property type="entry name" value="PTS_EIIB"/>
    <property type="match status" value="1"/>
</dbReference>
<dbReference type="EMBL" id="CP051128">
    <property type="protein sequence ID" value="QIZ09230.1"/>
    <property type="molecule type" value="Genomic_DNA"/>
</dbReference>
<reference evidence="14 15" key="2">
    <citation type="submission" date="2020-04" db="EMBL/GenBank/DDBJ databases">
        <authorList>
            <person name="Fomenkov A."/>
            <person name="Anton B.P."/>
            <person name="Roberts R.J."/>
        </authorList>
    </citation>
    <scope>NUCLEOTIDE SEQUENCE [LARGE SCALE GENOMIC DNA]</scope>
    <source>
        <strain evidence="14 15">S2</strain>
    </source>
</reference>
<name>A0A6H1P6L4_PRIMG</name>
<evidence type="ECO:0000256" key="1">
    <source>
        <dbReference type="ARBA" id="ARBA00004651"/>
    </source>
</evidence>
<evidence type="ECO:0000256" key="7">
    <source>
        <dbReference type="ARBA" id="ARBA00022692"/>
    </source>
</evidence>
<dbReference type="InterPro" id="IPR036878">
    <property type="entry name" value="Glu_permease_IIB"/>
</dbReference>
<evidence type="ECO:0000256" key="4">
    <source>
        <dbReference type="ARBA" id="ARBA00022597"/>
    </source>
</evidence>
<dbReference type="GO" id="GO:0090589">
    <property type="term" value="F:protein-phosphocysteine-trehalose phosphotransferase system transporter activity"/>
    <property type="evidence" value="ECO:0007669"/>
    <property type="project" value="TreeGrafter"/>
</dbReference>
<dbReference type="Gene3D" id="3.30.1360.60">
    <property type="entry name" value="Glucose permease domain IIB"/>
    <property type="match status" value="1"/>
</dbReference>
<organism evidence="14 15">
    <name type="scientific">Priestia megaterium</name>
    <name type="common">Bacillus megaterium</name>
    <dbReference type="NCBI Taxonomy" id="1404"/>
    <lineage>
        <taxon>Bacteria</taxon>
        <taxon>Bacillati</taxon>
        <taxon>Bacillota</taxon>
        <taxon>Bacilli</taxon>
        <taxon>Bacillales</taxon>
        <taxon>Bacillaceae</taxon>
        <taxon>Priestia</taxon>
    </lineage>
</organism>
<evidence type="ECO:0000256" key="6">
    <source>
        <dbReference type="ARBA" id="ARBA00022683"/>
    </source>
</evidence>
<keyword evidence="10 12" id="KW-0472">Membrane</keyword>
<evidence type="ECO:0000256" key="2">
    <source>
        <dbReference type="ARBA" id="ARBA00022448"/>
    </source>
</evidence>
<keyword evidence="4" id="KW-0762">Sugar transport</keyword>
<comment type="caution">
    <text evidence="11">Lacks conserved residue(s) required for the propagation of feature annotation.</text>
</comment>
<dbReference type="FunFam" id="3.30.1360.60:FF:000001">
    <property type="entry name" value="PTS system glucose-specific IIBC component PtsG"/>
    <property type="match status" value="1"/>
</dbReference>
<feature type="domain" description="PTS EIIB type-1" evidence="13">
    <location>
        <begin position="4"/>
        <end position="86"/>
    </location>
</feature>
<evidence type="ECO:0000256" key="9">
    <source>
        <dbReference type="ARBA" id="ARBA00022989"/>
    </source>
</evidence>
<sequence length="167" mass="18653">MKYEQLAKDIIANVGRKENVSSVVHSITRLRFKLKDESKANTEVLKNMDDVVTVMKSGGQYQVVIGNHVPDVYKAVVSAGGFQGQGQVEEEEEGPKGSLFSRFIDSISSIFTPVLGVLAATGMIKGFRYPSYFNVLFFISYSDYYLGYFAARVEKWLKTFIPDVVKA</sequence>
<dbReference type="GO" id="GO:0005886">
    <property type="term" value="C:plasma membrane"/>
    <property type="evidence" value="ECO:0007669"/>
    <property type="project" value="UniProtKB-SubCell"/>
</dbReference>
<dbReference type="SUPFAM" id="SSF55604">
    <property type="entry name" value="Glucose permease domain IIB"/>
    <property type="match status" value="1"/>
</dbReference>
<comment type="subcellular location">
    <subcellularLocation>
        <location evidence="1">Cell membrane</location>
        <topology evidence="1">Multi-pass membrane protein</topology>
    </subcellularLocation>
</comment>
<dbReference type="GO" id="GO:0009401">
    <property type="term" value="P:phosphoenolpyruvate-dependent sugar phosphotransferase system"/>
    <property type="evidence" value="ECO:0007669"/>
    <property type="project" value="UniProtKB-KW"/>
</dbReference>
<evidence type="ECO:0000259" key="13">
    <source>
        <dbReference type="PROSITE" id="PS51098"/>
    </source>
</evidence>
<accession>A0A6H1P6L4</accession>
<keyword evidence="3" id="KW-1003">Cell membrane</keyword>
<keyword evidence="7 12" id="KW-0812">Transmembrane</keyword>
<reference evidence="14 15" key="1">
    <citation type="submission" date="2020-04" db="EMBL/GenBank/DDBJ databases">
        <title>Genome-Wide Identification of 5-Methylcytosine Sites in Bacterial Genomes By High-Throughput Sequencing of MspJI Restriction Fragments.</title>
        <authorList>
            <person name="Wu V."/>
        </authorList>
    </citation>
    <scope>NUCLEOTIDE SEQUENCE [LARGE SCALE GENOMIC DNA]</scope>
    <source>
        <strain evidence="14 15">S2</strain>
    </source>
</reference>
<dbReference type="InterPro" id="IPR018113">
    <property type="entry name" value="PTrfase_EIIB_Cys"/>
</dbReference>
<dbReference type="InterPro" id="IPR001996">
    <property type="entry name" value="PTS_IIB_1"/>
</dbReference>
<evidence type="ECO:0000256" key="12">
    <source>
        <dbReference type="SAM" id="Phobius"/>
    </source>
</evidence>
<keyword evidence="6" id="KW-0598">Phosphotransferase system</keyword>
<keyword evidence="9 12" id="KW-1133">Transmembrane helix</keyword>
<dbReference type="GO" id="GO:0015771">
    <property type="term" value="P:trehalose transport"/>
    <property type="evidence" value="ECO:0007669"/>
    <property type="project" value="TreeGrafter"/>
</dbReference>
<evidence type="ECO:0000256" key="5">
    <source>
        <dbReference type="ARBA" id="ARBA00022679"/>
    </source>
</evidence>
<keyword evidence="2" id="KW-0813">Transport</keyword>
<keyword evidence="8" id="KW-0418">Kinase</keyword>
<gene>
    <name evidence="14" type="ORF">HFZ78_23080</name>
</gene>
<dbReference type="PROSITE" id="PS51098">
    <property type="entry name" value="PTS_EIIB_TYPE_1"/>
    <property type="match status" value="1"/>
</dbReference>
<proteinExistence type="predicted"/>
<dbReference type="Proteomes" id="UP000501868">
    <property type="component" value="Chromosome"/>
</dbReference>
<feature type="transmembrane region" description="Helical" evidence="12">
    <location>
        <begin position="130"/>
        <end position="151"/>
    </location>
</feature>
<evidence type="ECO:0000256" key="8">
    <source>
        <dbReference type="ARBA" id="ARBA00022777"/>
    </source>
</evidence>
<evidence type="ECO:0000256" key="10">
    <source>
        <dbReference type="ARBA" id="ARBA00023136"/>
    </source>
</evidence>
<keyword evidence="5" id="KW-0808">Transferase</keyword>
<dbReference type="InterPro" id="IPR050558">
    <property type="entry name" value="PTS_Sugar-Specific_Components"/>
</dbReference>
<dbReference type="PANTHER" id="PTHR30175">
    <property type="entry name" value="PHOSPHOTRANSFERASE SYSTEM TRANSPORT PROTEIN"/>
    <property type="match status" value="1"/>
</dbReference>
<dbReference type="PANTHER" id="PTHR30175:SF1">
    <property type="entry name" value="PTS SYSTEM ARBUTIN-, CELLOBIOSE-, AND SALICIN-SPECIFIC EIIBC COMPONENT-RELATED"/>
    <property type="match status" value="1"/>
</dbReference>
<evidence type="ECO:0000256" key="11">
    <source>
        <dbReference type="PROSITE-ProRule" id="PRU00421"/>
    </source>
</evidence>